<accession>A0A0L0C3P6</accession>
<dbReference type="Proteomes" id="UP000037069">
    <property type="component" value="Unassembled WGS sequence"/>
</dbReference>
<reference evidence="2 3" key="1">
    <citation type="journal article" date="2015" name="Nat. Commun.">
        <title>Lucilia cuprina genome unlocks parasitic fly biology to underpin future interventions.</title>
        <authorList>
            <person name="Anstead C.A."/>
            <person name="Korhonen P.K."/>
            <person name="Young N.D."/>
            <person name="Hall R.S."/>
            <person name="Jex A.R."/>
            <person name="Murali S.C."/>
            <person name="Hughes D.S."/>
            <person name="Lee S.F."/>
            <person name="Perry T."/>
            <person name="Stroehlein A.J."/>
            <person name="Ansell B.R."/>
            <person name="Breugelmans B."/>
            <person name="Hofmann A."/>
            <person name="Qu J."/>
            <person name="Dugan S."/>
            <person name="Lee S.L."/>
            <person name="Chao H."/>
            <person name="Dinh H."/>
            <person name="Han Y."/>
            <person name="Doddapaneni H.V."/>
            <person name="Worley K.C."/>
            <person name="Muzny D.M."/>
            <person name="Ioannidis P."/>
            <person name="Waterhouse R.M."/>
            <person name="Zdobnov E.M."/>
            <person name="James P.J."/>
            <person name="Bagnall N.H."/>
            <person name="Kotze A.C."/>
            <person name="Gibbs R.A."/>
            <person name="Richards S."/>
            <person name="Batterham P."/>
            <person name="Gasser R.B."/>
        </authorList>
    </citation>
    <scope>NUCLEOTIDE SEQUENCE [LARGE SCALE GENOMIC DNA]</scope>
    <source>
        <strain evidence="2 3">LS</strain>
        <tissue evidence="2">Full body</tissue>
    </source>
</reference>
<gene>
    <name evidence="2" type="ORF">FF38_11026</name>
</gene>
<evidence type="ECO:0000313" key="2">
    <source>
        <dbReference type="EMBL" id="KNC26099.1"/>
    </source>
</evidence>
<sequence>FRQHVGAVNTSFTSELQLQQDRESLSCSSPDSLNADRSDKSALGMASPQALYKLVVPLLRCEVADVRDAAVNALGMINHDALNNFHISSIPIPMIIKITLRDDRQQLNANLKVLQHIPVSHYTTVTTWIPKEPQPTDLPRPDEDTFDITSF</sequence>
<dbReference type="STRING" id="7375.A0A0L0C3P6"/>
<name>A0A0L0C3P6_LUCCU</name>
<dbReference type="EMBL" id="JRES01001018">
    <property type="protein sequence ID" value="KNC26099.1"/>
    <property type="molecule type" value="Genomic_DNA"/>
</dbReference>
<dbReference type="AlphaFoldDB" id="A0A0L0C3P6"/>
<proteinExistence type="predicted"/>
<evidence type="ECO:0000313" key="3">
    <source>
        <dbReference type="Proteomes" id="UP000037069"/>
    </source>
</evidence>
<comment type="caution">
    <text evidence="2">The sequence shown here is derived from an EMBL/GenBank/DDBJ whole genome shotgun (WGS) entry which is preliminary data.</text>
</comment>
<dbReference type="OrthoDB" id="6287725at2759"/>
<feature type="non-terminal residue" evidence="2">
    <location>
        <position position="1"/>
    </location>
</feature>
<organism evidence="2 3">
    <name type="scientific">Lucilia cuprina</name>
    <name type="common">Green bottle fly</name>
    <name type="synonym">Australian sheep blowfly</name>
    <dbReference type="NCBI Taxonomy" id="7375"/>
    <lineage>
        <taxon>Eukaryota</taxon>
        <taxon>Metazoa</taxon>
        <taxon>Ecdysozoa</taxon>
        <taxon>Arthropoda</taxon>
        <taxon>Hexapoda</taxon>
        <taxon>Insecta</taxon>
        <taxon>Pterygota</taxon>
        <taxon>Neoptera</taxon>
        <taxon>Endopterygota</taxon>
        <taxon>Diptera</taxon>
        <taxon>Brachycera</taxon>
        <taxon>Muscomorpha</taxon>
        <taxon>Oestroidea</taxon>
        <taxon>Calliphoridae</taxon>
        <taxon>Luciliinae</taxon>
        <taxon>Lucilia</taxon>
    </lineage>
</organism>
<protein>
    <submittedName>
        <fullName evidence="2">Protein furry</fullName>
    </submittedName>
</protein>
<evidence type="ECO:0000256" key="1">
    <source>
        <dbReference type="SAM" id="MobiDB-lite"/>
    </source>
</evidence>
<keyword evidence="3" id="KW-1185">Reference proteome</keyword>
<feature type="region of interest" description="Disordered" evidence="1">
    <location>
        <begin position="131"/>
        <end position="151"/>
    </location>
</feature>